<dbReference type="KEGG" id="kpin:30174014"/>
<dbReference type="Gene3D" id="3.90.25.10">
    <property type="entry name" value="UDP-galactose 4-epimerase, domain 1"/>
    <property type="match status" value="1"/>
</dbReference>
<dbReference type="GO" id="GO:0005634">
    <property type="term" value="C:nucleus"/>
    <property type="evidence" value="ECO:0007669"/>
    <property type="project" value="TreeGrafter"/>
</dbReference>
<evidence type="ECO:0000313" key="5">
    <source>
        <dbReference type="EMBL" id="WWC72843.1"/>
    </source>
</evidence>
<keyword evidence="2" id="KW-0521">NADP</keyword>
<evidence type="ECO:0000256" key="1">
    <source>
        <dbReference type="ARBA" id="ARBA00006328"/>
    </source>
</evidence>
<evidence type="ECO:0000313" key="4">
    <source>
        <dbReference type="EMBL" id="OCF48864.1"/>
    </source>
</evidence>
<dbReference type="InterPro" id="IPR036291">
    <property type="entry name" value="NAD(P)-bd_dom_sf"/>
</dbReference>
<dbReference type="Pfam" id="PF05368">
    <property type="entry name" value="NmrA"/>
    <property type="match status" value="1"/>
</dbReference>
<comment type="similarity">
    <text evidence="1">Belongs to the NmrA-type oxidoreductase family.</text>
</comment>
<dbReference type="AlphaFoldDB" id="A0A1B9I024"/>
<dbReference type="Proteomes" id="UP000094020">
    <property type="component" value="Chromosome 10"/>
</dbReference>
<dbReference type="SUPFAM" id="SSF51735">
    <property type="entry name" value="NAD(P)-binding Rossmann-fold domains"/>
    <property type="match status" value="1"/>
</dbReference>
<keyword evidence="6" id="KW-1185">Reference proteome</keyword>
<dbReference type="EMBL" id="KI894013">
    <property type="protein sequence ID" value="OCF48864.1"/>
    <property type="molecule type" value="Genomic_DNA"/>
</dbReference>
<dbReference type="RefSeq" id="XP_019010083.1">
    <property type="nucleotide sequence ID" value="XM_019157365.1"/>
</dbReference>
<proteinExistence type="inferred from homology"/>
<name>A0A1B9I024_9TREE</name>
<dbReference type="GeneID" id="30174014"/>
<evidence type="ECO:0000256" key="2">
    <source>
        <dbReference type="ARBA" id="ARBA00022857"/>
    </source>
</evidence>
<sequence length="312" mass="34529">MSRSILVTGATGKQGGALIQSLISTPANNFTILAVTRNANSSGAQRLQSKSKAIRLVQGDLDKASELFVNAKKASPDGKIWGVFSVQGVAMKSHDDIINAPEVKQGIAIIDESIKANVETFVYSSVERGGPEKSWNDPTVVPHFQTKHMIEQHLVDSTKGNPMKWSILRPGIFMENLEPNFGTRVFMTALKDTLEGKKIGWISTYDIGIFAAAMFRDPVKYDKKAFSLIGEPIDFNEISTIFKRVTGKPFTPTFSFLGSLLKSATKELGIMINWFGTDGFKGTDIKVLKEIHPEMMDFETWLKTKSNFVKRS</sequence>
<organism evidence="4">
    <name type="scientific">Kwoniella pini CBS 10737</name>
    <dbReference type="NCBI Taxonomy" id="1296096"/>
    <lineage>
        <taxon>Eukaryota</taxon>
        <taxon>Fungi</taxon>
        <taxon>Dikarya</taxon>
        <taxon>Basidiomycota</taxon>
        <taxon>Agaricomycotina</taxon>
        <taxon>Tremellomycetes</taxon>
        <taxon>Tremellales</taxon>
        <taxon>Cryptococcaceae</taxon>
        <taxon>Kwoniella</taxon>
    </lineage>
</organism>
<reference evidence="4" key="3">
    <citation type="submission" date="2016-07" db="EMBL/GenBank/DDBJ databases">
        <title>Evolution of pathogenesis and genome organization in the Tremellales.</title>
        <authorList>
            <person name="Cuomo C."/>
            <person name="Litvintseva A."/>
            <person name="Heitman J."/>
            <person name="Chen Y."/>
            <person name="Sun S."/>
            <person name="Springer D."/>
            <person name="Dromer F."/>
            <person name="Young S."/>
            <person name="Zeng Q."/>
            <person name="Chapman S."/>
            <person name="Gujja S."/>
            <person name="Saif S."/>
            <person name="Birren B."/>
        </authorList>
    </citation>
    <scope>NUCLEOTIDE SEQUENCE</scope>
    <source>
        <strain evidence="4">CBS 10737</strain>
    </source>
</reference>
<gene>
    <name evidence="4" type="ORF">I206_05645</name>
    <name evidence="5" type="ORF">I206_106807</name>
</gene>
<dbReference type="Gene3D" id="3.40.50.720">
    <property type="entry name" value="NAD(P)-binding Rossmann-like Domain"/>
    <property type="match status" value="1"/>
</dbReference>
<reference evidence="5" key="4">
    <citation type="submission" date="2024-02" db="EMBL/GenBank/DDBJ databases">
        <title>Comparative genomics of Cryptococcus and Kwoniella reveals pathogenesis evolution and contrasting modes of karyotype evolution via chromosome fusion or intercentromeric recombination.</title>
        <authorList>
            <person name="Coelho M.A."/>
            <person name="David-Palma M."/>
            <person name="Shea T."/>
            <person name="Bowers K."/>
            <person name="McGinley-Smith S."/>
            <person name="Mohammad A.W."/>
            <person name="Gnirke A."/>
            <person name="Yurkov A.M."/>
            <person name="Nowrousian M."/>
            <person name="Sun S."/>
            <person name="Cuomo C.A."/>
            <person name="Heitman J."/>
        </authorList>
    </citation>
    <scope>NUCLEOTIDE SEQUENCE</scope>
    <source>
        <strain evidence="5">CBS 10737</strain>
    </source>
</reference>
<evidence type="ECO:0000313" key="6">
    <source>
        <dbReference type="Proteomes" id="UP000094020"/>
    </source>
</evidence>
<dbReference type="PANTHER" id="PTHR42748:SF25">
    <property type="entry name" value="NMRA FAMILY PROTEIN"/>
    <property type="match status" value="1"/>
</dbReference>
<accession>A0A1B9I024</accession>
<reference evidence="4" key="1">
    <citation type="submission" date="2013-07" db="EMBL/GenBank/DDBJ databases">
        <title>The Genome Sequence of Cryptococcus pinus CBS10737.</title>
        <authorList>
            <consortium name="The Broad Institute Genome Sequencing Platform"/>
            <person name="Cuomo C."/>
            <person name="Litvintseva A."/>
            <person name="Chen Y."/>
            <person name="Heitman J."/>
            <person name="Sun S."/>
            <person name="Springer D."/>
            <person name="Dromer F."/>
            <person name="Young S.K."/>
            <person name="Zeng Q."/>
            <person name="Gargeya S."/>
            <person name="Fitzgerald M."/>
            <person name="Abouelleil A."/>
            <person name="Alvarado L."/>
            <person name="Berlin A.M."/>
            <person name="Chapman S.B."/>
            <person name="Dewar J."/>
            <person name="Goldberg J."/>
            <person name="Griggs A."/>
            <person name="Gujja S."/>
            <person name="Hansen M."/>
            <person name="Howarth C."/>
            <person name="Imamovic A."/>
            <person name="Larimer J."/>
            <person name="McCowan C."/>
            <person name="Murphy C."/>
            <person name="Pearson M."/>
            <person name="Priest M."/>
            <person name="Roberts A."/>
            <person name="Saif S."/>
            <person name="Shea T."/>
            <person name="Sykes S."/>
            <person name="Wortman J."/>
            <person name="Nusbaum C."/>
            <person name="Birren B."/>
        </authorList>
    </citation>
    <scope>NUCLEOTIDE SEQUENCE [LARGE SCALE GENOMIC DNA]</scope>
    <source>
        <strain evidence="4">CBS 10737</strain>
    </source>
</reference>
<dbReference type="InterPro" id="IPR051164">
    <property type="entry name" value="NmrA-like_oxidored"/>
</dbReference>
<dbReference type="EMBL" id="CP144528">
    <property type="protein sequence ID" value="WWC72843.1"/>
    <property type="molecule type" value="Genomic_DNA"/>
</dbReference>
<evidence type="ECO:0000259" key="3">
    <source>
        <dbReference type="Pfam" id="PF05368"/>
    </source>
</evidence>
<protein>
    <recommendedName>
        <fullName evidence="3">NmrA-like domain-containing protein</fullName>
    </recommendedName>
</protein>
<dbReference type="STRING" id="1296096.A0A1B9I024"/>
<dbReference type="PANTHER" id="PTHR42748">
    <property type="entry name" value="NITROGEN METABOLITE REPRESSION PROTEIN NMRA FAMILY MEMBER"/>
    <property type="match status" value="1"/>
</dbReference>
<reference evidence="5" key="2">
    <citation type="submission" date="2013-07" db="EMBL/GenBank/DDBJ databases">
        <authorList>
            <consortium name="The Broad Institute Genome Sequencing Platform"/>
            <person name="Cuomo C."/>
            <person name="Litvintseva A."/>
            <person name="Chen Y."/>
            <person name="Heitman J."/>
            <person name="Sun S."/>
            <person name="Springer D."/>
            <person name="Dromer F."/>
            <person name="Young S.K."/>
            <person name="Zeng Q."/>
            <person name="Gargeya S."/>
            <person name="Fitzgerald M."/>
            <person name="Abouelleil A."/>
            <person name="Alvarado L."/>
            <person name="Berlin A.M."/>
            <person name="Chapman S.B."/>
            <person name="Dewar J."/>
            <person name="Goldberg J."/>
            <person name="Griggs A."/>
            <person name="Gujja S."/>
            <person name="Hansen M."/>
            <person name="Howarth C."/>
            <person name="Imamovic A."/>
            <person name="Larimer J."/>
            <person name="McCowan C."/>
            <person name="Murphy C."/>
            <person name="Pearson M."/>
            <person name="Priest M."/>
            <person name="Roberts A."/>
            <person name="Saif S."/>
            <person name="Shea T."/>
            <person name="Sykes S."/>
            <person name="Wortman J."/>
            <person name="Nusbaum C."/>
            <person name="Birren B."/>
        </authorList>
    </citation>
    <scope>NUCLEOTIDE SEQUENCE</scope>
    <source>
        <strain evidence="5">CBS 10737</strain>
    </source>
</reference>
<dbReference type="InterPro" id="IPR008030">
    <property type="entry name" value="NmrA-like"/>
</dbReference>
<dbReference type="OrthoDB" id="9997102at2759"/>
<feature type="domain" description="NmrA-like" evidence="3">
    <location>
        <begin position="2"/>
        <end position="301"/>
    </location>
</feature>